<feature type="compositionally biased region" description="Low complexity" evidence="1">
    <location>
        <begin position="57"/>
        <end position="68"/>
    </location>
</feature>
<feature type="non-terminal residue" evidence="2">
    <location>
        <position position="129"/>
    </location>
</feature>
<reference evidence="2" key="1">
    <citation type="submission" date="2020-02" db="EMBL/GenBank/DDBJ databases">
        <authorList>
            <person name="Meier V. D."/>
        </authorList>
    </citation>
    <scope>NUCLEOTIDE SEQUENCE</scope>
    <source>
        <strain evidence="2">AVDCRST_MAG68</strain>
    </source>
</reference>
<feature type="compositionally biased region" description="Basic residues" evidence="1">
    <location>
        <begin position="69"/>
        <end position="103"/>
    </location>
</feature>
<accession>A0A6J4K8K6</accession>
<feature type="compositionally biased region" description="Gly residues" evidence="1">
    <location>
        <begin position="13"/>
        <end position="25"/>
    </location>
</feature>
<proteinExistence type="predicted"/>
<sequence>ERAPSDLQQLAVGAGGRLLAGGTGGPSRARRRHHRHRRDRPHSRPRRPLRAGRADAPQHPARPGAGRRAPGRRGAHPHVRHRHRALGRGRPRPRRVLLRHPPRLHPGGGARPHRPRHAGGDRSGGVRGV</sequence>
<protein>
    <submittedName>
        <fullName evidence="2">RidA/YER057c/UK114 superfamily, group 6</fullName>
    </submittedName>
</protein>
<gene>
    <name evidence="2" type="ORF">AVDCRST_MAG68-193</name>
</gene>
<evidence type="ECO:0000313" key="2">
    <source>
        <dbReference type="EMBL" id="CAA9298257.1"/>
    </source>
</evidence>
<organism evidence="2">
    <name type="scientific">uncultured Gemmatimonadota bacterium</name>
    <dbReference type="NCBI Taxonomy" id="203437"/>
    <lineage>
        <taxon>Bacteria</taxon>
        <taxon>Pseudomonadati</taxon>
        <taxon>Gemmatimonadota</taxon>
        <taxon>environmental samples</taxon>
    </lineage>
</organism>
<feature type="compositionally biased region" description="Basic residues" evidence="1">
    <location>
        <begin position="28"/>
        <end position="50"/>
    </location>
</feature>
<dbReference type="EMBL" id="CADCTW010000015">
    <property type="protein sequence ID" value="CAA9298257.1"/>
    <property type="molecule type" value="Genomic_DNA"/>
</dbReference>
<name>A0A6J4K8K6_9BACT</name>
<feature type="region of interest" description="Disordered" evidence="1">
    <location>
        <begin position="1"/>
        <end position="129"/>
    </location>
</feature>
<evidence type="ECO:0000256" key="1">
    <source>
        <dbReference type="SAM" id="MobiDB-lite"/>
    </source>
</evidence>
<dbReference type="AlphaFoldDB" id="A0A6J4K8K6"/>
<feature type="non-terminal residue" evidence="2">
    <location>
        <position position="1"/>
    </location>
</feature>